<evidence type="ECO:0000256" key="6">
    <source>
        <dbReference type="ARBA" id="ARBA00023002"/>
    </source>
</evidence>
<comment type="caution">
    <text evidence="11">The sequence shown here is derived from an EMBL/GenBank/DDBJ whole genome shotgun (WGS) entry which is preliminary data.</text>
</comment>
<dbReference type="SUPFAM" id="SSF63380">
    <property type="entry name" value="Riboflavin synthase domain-like"/>
    <property type="match status" value="1"/>
</dbReference>
<keyword evidence="8" id="KW-0411">Iron-sulfur</keyword>
<dbReference type="Gene3D" id="3.10.20.30">
    <property type="match status" value="1"/>
</dbReference>
<dbReference type="CDD" id="cd00207">
    <property type="entry name" value="fer2"/>
    <property type="match status" value="1"/>
</dbReference>
<reference evidence="11 12" key="1">
    <citation type="submission" date="2018-02" db="EMBL/GenBank/DDBJ databases">
        <title>Draft Genome of Achromobacter spanius stain 6.</title>
        <authorList>
            <person name="Gunasekera T.S."/>
            <person name="Radwan O."/>
            <person name="Ruiz O.N."/>
        </authorList>
    </citation>
    <scope>NUCLEOTIDE SEQUENCE [LARGE SCALE GENOMIC DNA]</scope>
    <source>
        <strain evidence="11 12">6</strain>
    </source>
</reference>
<dbReference type="InterPro" id="IPR006058">
    <property type="entry name" value="2Fe2S_fd_BS"/>
</dbReference>
<dbReference type="InterPro" id="IPR017938">
    <property type="entry name" value="Riboflavin_synthase-like_b-brl"/>
</dbReference>
<evidence type="ECO:0000256" key="5">
    <source>
        <dbReference type="ARBA" id="ARBA00022723"/>
    </source>
</evidence>
<evidence type="ECO:0000256" key="3">
    <source>
        <dbReference type="ARBA" id="ARBA00022643"/>
    </source>
</evidence>
<dbReference type="GO" id="GO:0051537">
    <property type="term" value="F:2 iron, 2 sulfur cluster binding"/>
    <property type="evidence" value="ECO:0007669"/>
    <property type="project" value="UniProtKB-KW"/>
</dbReference>
<evidence type="ECO:0000313" key="12">
    <source>
        <dbReference type="Proteomes" id="UP000239990"/>
    </source>
</evidence>
<dbReference type="GO" id="GO:0046872">
    <property type="term" value="F:metal ion binding"/>
    <property type="evidence" value="ECO:0007669"/>
    <property type="project" value="UniProtKB-KW"/>
</dbReference>
<dbReference type="PANTHER" id="PTHR47354">
    <property type="entry name" value="NADH OXIDOREDUCTASE HCR"/>
    <property type="match status" value="1"/>
</dbReference>
<dbReference type="PROSITE" id="PS51085">
    <property type="entry name" value="2FE2S_FER_2"/>
    <property type="match status" value="1"/>
</dbReference>
<keyword evidence="4" id="KW-0001">2Fe-2S</keyword>
<evidence type="ECO:0000256" key="7">
    <source>
        <dbReference type="ARBA" id="ARBA00023004"/>
    </source>
</evidence>
<keyword evidence="3" id="KW-0288">FMN</keyword>
<dbReference type="SUPFAM" id="SSF54292">
    <property type="entry name" value="2Fe-2S ferredoxin-like"/>
    <property type="match status" value="1"/>
</dbReference>
<dbReference type="OrthoDB" id="544091at2"/>
<evidence type="ECO:0000256" key="2">
    <source>
        <dbReference type="ARBA" id="ARBA00022630"/>
    </source>
</evidence>
<name>A0A2S5GYV3_9BURK</name>
<accession>A0A2S5GYV3</accession>
<dbReference type="InterPro" id="IPR050415">
    <property type="entry name" value="MRET"/>
</dbReference>
<dbReference type="RefSeq" id="WP_104142156.1">
    <property type="nucleotide sequence ID" value="NZ_PREU01000001.1"/>
</dbReference>
<dbReference type="InterPro" id="IPR036010">
    <property type="entry name" value="2Fe-2S_ferredoxin-like_sf"/>
</dbReference>
<evidence type="ECO:0000256" key="8">
    <source>
        <dbReference type="ARBA" id="ARBA00023014"/>
    </source>
</evidence>
<dbReference type="Gene3D" id="2.40.30.10">
    <property type="entry name" value="Translation factors"/>
    <property type="match status" value="1"/>
</dbReference>
<dbReference type="Pfam" id="PF00111">
    <property type="entry name" value="Fer2"/>
    <property type="match status" value="1"/>
</dbReference>
<dbReference type="PRINTS" id="PR00409">
    <property type="entry name" value="PHDIOXRDTASE"/>
</dbReference>
<dbReference type="AlphaFoldDB" id="A0A2S5GYV3"/>
<proteinExistence type="predicted"/>
<protein>
    <submittedName>
        <fullName evidence="11">Oxidoreductase</fullName>
    </submittedName>
</protein>
<keyword evidence="7" id="KW-0408">Iron</keyword>
<dbReference type="PROSITE" id="PS00197">
    <property type="entry name" value="2FE2S_FER_1"/>
    <property type="match status" value="1"/>
</dbReference>
<dbReference type="PROSITE" id="PS51384">
    <property type="entry name" value="FAD_FR"/>
    <property type="match status" value="1"/>
</dbReference>
<dbReference type="InterPro" id="IPR001041">
    <property type="entry name" value="2Fe-2S_ferredoxin-type"/>
</dbReference>
<dbReference type="CDD" id="cd06185">
    <property type="entry name" value="PDR_like"/>
    <property type="match status" value="1"/>
</dbReference>
<keyword evidence="5" id="KW-0479">Metal-binding</keyword>
<gene>
    <name evidence="11" type="ORF">C4E15_02600</name>
</gene>
<dbReference type="InterPro" id="IPR039261">
    <property type="entry name" value="FNR_nucleotide-bd"/>
</dbReference>
<evidence type="ECO:0000259" key="9">
    <source>
        <dbReference type="PROSITE" id="PS51085"/>
    </source>
</evidence>
<dbReference type="Gene3D" id="3.40.50.80">
    <property type="entry name" value="Nucleotide-binding domain of ferredoxin-NADP reductase (FNR) module"/>
    <property type="match status" value="1"/>
</dbReference>
<dbReference type="InterPro" id="IPR017927">
    <property type="entry name" value="FAD-bd_FR_type"/>
</dbReference>
<sequence>MQPLIVCRITPEAQGVVSLLLRDKDGANLPAYEPGAHIDVDLGNGMTRQYSLCGDPAQCDEYRLGVGLAVDSRGGSRRIHDTLREGDTLHVGAPRQLFGLHAQATSHVFIAGGIGITPFLGMILACERRKEPWTLLYCARGRAHAAFLHELAEYGDRVILHMDDERAARCDAPSYVEKVARPGSHVYCCGPSSLMDAVGQACVQLGIAPSNFHTERFSASPTPTPVPGPAQPGADAFTVVLAKSGGRYVVPAGKSLLEVLEEAGIAWPSSCREGLCGSCEAPVLSGAIDHRDYVLSDAQRAEHRCMMVCVSRAAGTVELDI</sequence>
<dbReference type="PANTHER" id="PTHR47354:SF1">
    <property type="entry name" value="CARNITINE MONOOXYGENASE REDUCTASE SUBUNIT"/>
    <property type="match status" value="1"/>
</dbReference>
<feature type="domain" description="2Fe-2S ferredoxin-type" evidence="9">
    <location>
        <begin position="237"/>
        <end position="321"/>
    </location>
</feature>
<dbReference type="GO" id="GO:0016491">
    <property type="term" value="F:oxidoreductase activity"/>
    <property type="evidence" value="ECO:0007669"/>
    <property type="project" value="UniProtKB-KW"/>
</dbReference>
<evidence type="ECO:0000256" key="1">
    <source>
        <dbReference type="ARBA" id="ARBA00001917"/>
    </source>
</evidence>
<feature type="domain" description="FAD-binding FR-type" evidence="10">
    <location>
        <begin position="1"/>
        <end position="101"/>
    </location>
</feature>
<comment type="cofactor">
    <cofactor evidence="1">
        <name>FMN</name>
        <dbReference type="ChEBI" id="CHEBI:58210"/>
    </cofactor>
</comment>
<organism evidence="11 12">
    <name type="scientific">Achromobacter spanius</name>
    <dbReference type="NCBI Taxonomy" id="217203"/>
    <lineage>
        <taxon>Bacteria</taxon>
        <taxon>Pseudomonadati</taxon>
        <taxon>Pseudomonadota</taxon>
        <taxon>Betaproteobacteria</taxon>
        <taxon>Burkholderiales</taxon>
        <taxon>Alcaligenaceae</taxon>
        <taxon>Achromobacter</taxon>
    </lineage>
</organism>
<dbReference type="Proteomes" id="UP000239990">
    <property type="component" value="Unassembled WGS sequence"/>
</dbReference>
<dbReference type="EMBL" id="PREU01000001">
    <property type="protein sequence ID" value="PPA78188.1"/>
    <property type="molecule type" value="Genomic_DNA"/>
</dbReference>
<evidence type="ECO:0000259" key="10">
    <source>
        <dbReference type="PROSITE" id="PS51384"/>
    </source>
</evidence>
<dbReference type="InterPro" id="IPR012675">
    <property type="entry name" value="Beta-grasp_dom_sf"/>
</dbReference>
<dbReference type="InterPro" id="IPR054582">
    <property type="entry name" value="DmmA-like_N"/>
</dbReference>
<keyword evidence="6" id="KW-0560">Oxidoreductase</keyword>
<dbReference type="SUPFAM" id="SSF52343">
    <property type="entry name" value="Ferredoxin reductase-like, C-terminal NADP-linked domain"/>
    <property type="match status" value="1"/>
</dbReference>
<evidence type="ECO:0000256" key="4">
    <source>
        <dbReference type="ARBA" id="ARBA00022714"/>
    </source>
</evidence>
<keyword evidence="2" id="KW-0285">Flavoprotein</keyword>
<dbReference type="Pfam" id="PF22290">
    <property type="entry name" value="DmmA-like_N"/>
    <property type="match status" value="1"/>
</dbReference>
<evidence type="ECO:0000313" key="11">
    <source>
        <dbReference type="EMBL" id="PPA78188.1"/>
    </source>
</evidence>